<dbReference type="InterPro" id="IPR022830">
    <property type="entry name" value="Indigdn_synthA-like"/>
</dbReference>
<keyword evidence="2" id="KW-0378">Hydrolase</keyword>
<dbReference type="PANTHER" id="PTHR42909:SF1">
    <property type="entry name" value="CARBOHYDRATE KINASE PFKB DOMAIN-CONTAINING PROTEIN"/>
    <property type="match status" value="1"/>
</dbReference>
<feature type="domain" description="Carbohydrate kinase PfkB" evidence="6">
    <location>
        <begin position="373"/>
        <end position="534"/>
    </location>
</feature>
<dbReference type="PANTHER" id="PTHR42909">
    <property type="entry name" value="ZGC:136858"/>
    <property type="match status" value="1"/>
</dbReference>
<evidence type="ECO:0000256" key="4">
    <source>
        <dbReference type="ARBA" id="ARBA00023239"/>
    </source>
</evidence>
<dbReference type="Proteomes" id="UP000593567">
    <property type="component" value="Unassembled WGS sequence"/>
</dbReference>
<comment type="caution">
    <text evidence="7">The sequence shown here is derived from an EMBL/GenBank/DDBJ whole genome shotgun (WGS) entry which is preliminary data.</text>
</comment>
<gene>
    <name evidence="7" type="ORF">EB796_020654</name>
</gene>
<evidence type="ECO:0000256" key="3">
    <source>
        <dbReference type="ARBA" id="ARBA00023211"/>
    </source>
</evidence>
<dbReference type="GO" id="GO:0005737">
    <property type="term" value="C:cytoplasm"/>
    <property type="evidence" value="ECO:0007669"/>
    <property type="project" value="TreeGrafter"/>
</dbReference>
<evidence type="ECO:0000313" key="8">
    <source>
        <dbReference type="Proteomes" id="UP000593567"/>
    </source>
</evidence>
<name>A0A7J7J562_BUGNE</name>
<dbReference type="Gene3D" id="3.40.1790.10">
    <property type="entry name" value="Indigoidine synthase domain"/>
    <property type="match status" value="1"/>
</dbReference>
<dbReference type="InterPro" id="IPR011611">
    <property type="entry name" value="PfkB_dom"/>
</dbReference>
<dbReference type="InterPro" id="IPR007342">
    <property type="entry name" value="PsuG"/>
</dbReference>
<evidence type="ECO:0000256" key="5">
    <source>
        <dbReference type="ARBA" id="ARBA00023295"/>
    </source>
</evidence>
<dbReference type="SUPFAM" id="SSF110581">
    <property type="entry name" value="Indigoidine synthase A-like"/>
    <property type="match status" value="1"/>
</dbReference>
<dbReference type="InterPro" id="IPR029056">
    <property type="entry name" value="Ribokinase-like"/>
</dbReference>
<reference evidence="7" key="1">
    <citation type="submission" date="2020-06" db="EMBL/GenBank/DDBJ databases">
        <title>Draft genome of Bugula neritina, a colonial animal packing powerful symbionts and potential medicines.</title>
        <authorList>
            <person name="Rayko M."/>
        </authorList>
    </citation>
    <scope>NUCLEOTIDE SEQUENCE [LARGE SCALE GENOMIC DNA]</scope>
    <source>
        <strain evidence="7">Kwan_BN1</strain>
    </source>
</reference>
<evidence type="ECO:0000256" key="2">
    <source>
        <dbReference type="ARBA" id="ARBA00022801"/>
    </source>
</evidence>
<dbReference type="OrthoDB" id="198885at2759"/>
<dbReference type="Pfam" id="PF00294">
    <property type="entry name" value="PfkB"/>
    <property type="match status" value="1"/>
</dbReference>
<protein>
    <recommendedName>
        <fullName evidence="6">Carbohydrate kinase PfkB domain-containing protein</fullName>
    </recommendedName>
</protein>
<dbReference type="GO" id="GO:0004730">
    <property type="term" value="F:pseudouridylate synthase activity"/>
    <property type="evidence" value="ECO:0007669"/>
    <property type="project" value="InterPro"/>
</dbReference>
<dbReference type="Gene3D" id="3.40.1190.20">
    <property type="match status" value="1"/>
</dbReference>
<dbReference type="HAMAP" id="MF_01876">
    <property type="entry name" value="PsiMP_glycosidase"/>
    <property type="match status" value="1"/>
</dbReference>
<keyword evidence="1" id="KW-0479">Metal-binding</keyword>
<keyword evidence="4" id="KW-0456">Lyase</keyword>
<keyword evidence="5" id="KW-0326">Glycosidase</keyword>
<keyword evidence="8" id="KW-1185">Reference proteome</keyword>
<sequence length="549" mass="59069">MSFLRYSGKALFSSISRSYAAEWNARISTGRFVIQAHLKEVLAQNGPVVALESTILTHGMPFPENLEMARSVENIIRQAGAEPATIALLSGKVHIGLTDSQLAELADSSRTAGSECVKVSRRDIAYTLNQGLLGGTTISATMFLAHKAGIKVFVSGGLGGVHRGGESSMDISADLTELGKTPVALVTSGVKSILDIGRTLEFLETQGVCVATFGPSTQFPAFFTRDSGHHSICNLNSYDDAAQLIHTTFSMDLNNGILIANPIAEEYEVDGHQIEECIQRAVTEAADLKIKGKAITPYVLQQVNQLTQGRSLKANVALVESNALVGAEIAVRLSKLENCDNKVKPCNPLIPRQVQNSNSISTTSSKSALDTPRVAVVGASNLDCVLHLLNDSVQFHGHTNNALSTVCSGGVGRNLCDGLSRLGFNPLFLSAVGNDVNGEKIISMSKYMDWSNVLHLPQQNTAYYTVILDSKGDLYLGVGDMNIHDQITPQYIKENDEMLKEAPLIIMDGNLSLECMKAIGEIASEHQIPTHLKHLLPPRIDVTNHISAV</sequence>
<evidence type="ECO:0000259" key="6">
    <source>
        <dbReference type="Pfam" id="PF00294"/>
    </source>
</evidence>
<dbReference type="AlphaFoldDB" id="A0A7J7J562"/>
<dbReference type="GO" id="GO:0046872">
    <property type="term" value="F:metal ion binding"/>
    <property type="evidence" value="ECO:0007669"/>
    <property type="project" value="UniProtKB-KW"/>
</dbReference>
<dbReference type="GO" id="GO:0016798">
    <property type="term" value="F:hydrolase activity, acting on glycosyl bonds"/>
    <property type="evidence" value="ECO:0007669"/>
    <property type="project" value="UniProtKB-KW"/>
</dbReference>
<evidence type="ECO:0000256" key="1">
    <source>
        <dbReference type="ARBA" id="ARBA00022723"/>
    </source>
</evidence>
<dbReference type="EMBL" id="VXIV02003139">
    <property type="protein sequence ID" value="KAF6021007.1"/>
    <property type="molecule type" value="Genomic_DNA"/>
</dbReference>
<organism evidence="7 8">
    <name type="scientific">Bugula neritina</name>
    <name type="common">Brown bryozoan</name>
    <name type="synonym">Sertularia neritina</name>
    <dbReference type="NCBI Taxonomy" id="10212"/>
    <lineage>
        <taxon>Eukaryota</taxon>
        <taxon>Metazoa</taxon>
        <taxon>Spiralia</taxon>
        <taxon>Lophotrochozoa</taxon>
        <taxon>Bryozoa</taxon>
        <taxon>Gymnolaemata</taxon>
        <taxon>Cheilostomatida</taxon>
        <taxon>Flustrina</taxon>
        <taxon>Buguloidea</taxon>
        <taxon>Bugulidae</taxon>
        <taxon>Bugula</taxon>
    </lineage>
</organism>
<dbReference type="Pfam" id="PF04227">
    <property type="entry name" value="Indigoidine_A"/>
    <property type="match status" value="1"/>
</dbReference>
<keyword evidence="3" id="KW-0464">Manganese</keyword>
<dbReference type="SUPFAM" id="SSF53613">
    <property type="entry name" value="Ribokinase-like"/>
    <property type="match status" value="1"/>
</dbReference>
<evidence type="ECO:0000313" key="7">
    <source>
        <dbReference type="EMBL" id="KAF6021007.1"/>
    </source>
</evidence>
<proteinExistence type="inferred from homology"/>
<accession>A0A7J7J562</accession>
<dbReference type="GO" id="GO:0006796">
    <property type="term" value="P:phosphate-containing compound metabolic process"/>
    <property type="evidence" value="ECO:0007669"/>
    <property type="project" value="UniProtKB-ARBA"/>
</dbReference>